<name>A0ABV0B5P9_9SPHN</name>
<comment type="caution">
    <text evidence="2">The sequence shown here is derived from an EMBL/GenBank/DDBJ whole genome shotgun (WGS) entry which is preliminary data.</text>
</comment>
<keyword evidence="1" id="KW-1133">Transmembrane helix</keyword>
<keyword evidence="1" id="KW-0472">Membrane</keyword>
<keyword evidence="3" id="KW-1185">Reference proteome</keyword>
<evidence type="ECO:0000313" key="3">
    <source>
        <dbReference type="Proteomes" id="UP001427805"/>
    </source>
</evidence>
<keyword evidence="1" id="KW-0812">Transmembrane</keyword>
<evidence type="ECO:0000313" key="2">
    <source>
        <dbReference type="EMBL" id="MEN3746475.1"/>
    </source>
</evidence>
<organism evidence="2 3">
    <name type="scientific">Sphingomonas rustica</name>
    <dbReference type="NCBI Taxonomy" id="3103142"/>
    <lineage>
        <taxon>Bacteria</taxon>
        <taxon>Pseudomonadati</taxon>
        <taxon>Pseudomonadota</taxon>
        <taxon>Alphaproteobacteria</taxon>
        <taxon>Sphingomonadales</taxon>
        <taxon>Sphingomonadaceae</taxon>
        <taxon>Sphingomonas</taxon>
    </lineage>
</organism>
<feature type="transmembrane region" description="Helical" evidence="1">
    <location>
        <begin position="38"/>
        <end position="56"/>
    </location>
</feature>
<protein>
    <submittedName>
        <fullName evidence="2">Uncharacterized protein</fullName>
    </submittedName>
</protein>
<reference evidence="2 3" key="1">
    <citation type="submission" date="2024-05" db="EMBL/GenBank/DDBJ databases">
        <title>Sphingomonas sp. HF-S3 16S ribosomal RNA gene Genome sequencing and assembly.</title>
        <authorList>
            <person name="Lee H."/>
        </authorList>
    </citation>
    <scope>NUCLEOTIDE SEQUENCE [LARGE SCALE GENOMIC DNA]</scope>
    <source>
        <strain evidence="2 3">HF-S3</strain>
    </source>
</reference>
<proteinExistence type="predicted"/>
<sequence>MTNRTIVYPPAVIKPGTTLLQESKTWVVDHVGLEKDALHVYLALILLFGSAWLFRWSLRSWKPAALILVVAAAGEVWDIRDGLMTSVPLEVSLPLSWHDLWNTMFWPLAILVLAHVSPLFGSRAGDDLKETDPNNQNG</sequence>
<gene>
    <name evidence="2" type="ORF">TPR58_04795</name>
</gene>
<dbReference type="RefSeq" id="WP_346245474.1">
    <property type="nucleotide sequence ID" value="NZ_JBDIZK010000002.1"/>
</dbReference>
<dbReference type="Proteomes" id="UP001427805">
    <property type="component" value="Unassembled WGS sequence"/>
</dbReference>
<dbReference type="EMBL" id="JBDIZK010000002">
    <property type="protein sequence ID" value="MEN3746475.1"/>
    <property type="molecule type" value="Genomic_DNA"/>
</dbReference>
<evidence type="ECO:0000256" key="1">
    <source>
        <dbReference type="SAM" id="Phobius"/>
    </source>
</evidence>
<accession>A0ABV0B5P9</accession>